<sequence length="152" mass="16084">MLIEGTVGRAVVVFGIDEDPGPELTFARGVTLYAAGSDADPPDDAGPIGVAGQGDAGPAALAFAARHPERVDRLALIATPIPDDLELDLSTVTVKTLLLFGAKDLATGSTHGRWWQQRLPDARLEMNPQGGPDLLGPMWKRVLSHLAPSCRR</sequence>
<proteinExistence type="predicted"/>
<dbReference type="EMBL" id="BOPG01000047">
    <property type="protein sequence ID" value="GIJ59451.1"/>
    <property type="molecule type" value="Genomic_DNA"/>
</dbReference>
<dbReference type="Proteomes" id="UP000612585">
    <property type="component" value="Unassembled WGS sequence"/>
</dbReference>
<dbReference type="InterPro" id="IPR029058">
    <property type="entry name" value="AB_hydrolase_fold"/>
</dbReference>
<organism evidence="1 2">
    <name type="scientific">Virgisporangium aurantiacum</name>
    <dbReference type="NCBI Taxonomy" id="175570"/>
    <lineage>
        <taxon>Bacteria</taxon>
        <taxon>Bacillati</taxon>
        <taxon>Actinomycetota</taxon>
        <taxon>Actinomycetes</taxon>
        <taxon>Micromonosporales</taxon>
        <taxon>Micromonosporaceae</taxon>
        <taxon>Virgisporangium</taxon>
    </lineage>
</organism>
<protein>
    <recommendedName>
        <fullName evidence="3">Alpha/beta hydrolase family protein</fullName>
    </recommendedName>
</protein>
<evidence type="ECO:0000313" key="2">
    <source>
        <dbReference type="Proteomes" id="UP000612585"/>
    </source>
</evidence>
<gene>
    <name evidence="1" type="ORF">Vau01_069670</name>
</gene>
<evidence type="ECO:0000313" key="1">
    <source>
        <dbReference type="EMBL" id="GIJ59451.1"/>
    </source>
</evidence>
<comment type="caution">
    <text evidence="1">The sequence shown here is derived from an EMBL/GenBank/DDBJ whole genome shotgun (WGS) entry which is preliminary data.</text>
</comment>
<dbReference type="SUPFAM" id="SSF53474">
    <property type="entry name" value="alpha/beta-Hydrolases"/>
    <property type="match status" value="1"/>
</dbReference>
<evidence type="ECO:0008006" key="3">
    <source>
        <dbReference type="Google" id="ProtNLM"/>
    </source>
</evidence>
<reference evidence="1" key="1">
    <citation type="submission" date="2021-01" db="EMBL/GenBank/DDBJ databases">
        <title>Whole genome shotgun sequence of Virgisporangium aurantiacum NBRC 16421.</title>
        <authorList>
            <person name="Komaki H."/>
            <person name="Tamura T."/>
        </authorList>
    </citation>
    <scope>NUCLEOTIDE SEQUENCE</scope>
    <source>
        <strain evidence="1">NBRC 16421</strain>
    </source>
</reference>
<dbReference type="AlphaFoldDB" id="A0A8J3ZD56"/>
<keyword evidence="2" id="KW-1185">Reference proteome</keyword>
<name>A0A8J3ZD56_9ACTN</name>
<accession>A0A8J3ZD56</accession>
<dbReference type="Gene3D" id="3.40.50.1820">
    <property type="entry name" value="alpha/beta hydrolase"/>
    <property type="match status" value="1"/>
</dbReference>